<evidence type="ECO:0000259" key="1">
    <source>
        <dbReference type="Pfam" id="PF12728"/>
    </source>
</evidence>
<proteinExistence type="predicted"/>
<comment type="caution">
    <text evidence="2">The sequence shown here is derived from an EMBL/GenBank/DDBJ whole genome shotgun (WGS) entry which is preliminary data.</text>
</comment>
<dbReference type="GO" id="GO:0003677">
    <property type="term" value="F:DNA binding"/>
    <property type="evidence" value="ECO:0007669"/>
    <property type="project" value="UniProtKB-KW"/>
</dbReference>
<protein>
    <submittedName>
        <fullName evidence="2">DNA-binding protein</fullName>
    </submittedName>
</protein>
<dbReference type="EMBL" id="NXIB02000004">
    <property type="protein sequence ID" value="PHX57200.1"/>
    <property type="molecule type" value="Genomic_DNA"/>
</dbReference>
<feature type="domain" description="Helix-turn-helix" evidence="1">
    <location>
        <begin position="77"/>
        <end position="125"/>
    </location>
</feature>
<keyword evidence="2" id="KW-0238">DNA-binding</keyword>
<keyword evidence="3" id="KW-1185">Reference proteome</keyword>
<gene>
    <name evidence="2" type="ORF">CP500_001380</name>
</gene>
<dbReference type="Pfam" id="PF12728">
    <property type="entry name" value="HTH_17"/>
    <property type="match status" value="1"/>
</dbReference>
<sequence length="156" mass="17738">MSRQKASPESVLVKEPEKASIDKLEQILSRESAQPKLVGSNGEEILIPERVYSFLRQIVHGMASGQSVSVELHNPQMTTQEAAEILKVSRPFLVKLLKEGAIPYIEVGKHRRVLFQDVITYKEQRQVKRRQGMKELSQFLQEEGFYGEGVCEIAQE</sequence>
<name>A0A2G4F613_9CYAN</name>
<dbReference type="OrthoDB" id="26212at2"/>
<dbReference type="InterPro" id="IPR010093">
    <property type="entry name" value="SinI_DNA-bd"/>
</dbReference>
<dbReference type="InterPro" id="IPR041657">
    <property type="entry name" value="HTH_17"/>
</dbReference>
<accession>A0A2G4F613</accession>
<dbReference type="RefSeq" id="WP_096829072.1">
    <property type="nucleotide sequence ID" value="NZ_NXIB02000004.1"/>
</dbReference>
<dbReference type="AlphaFoldDB" id="A0A2G4F613"/>
<dbReference type="SUPFAM" id="SSF46955">
    <property type="entry name" value="Putative DNA-binding domain"/>
    <property type="match status" value="1"/>
</dbReference>
<dbReference type="NCBIfam" id="TIGR01764">
    <property type="entry name" value="excise"/>
    <property type="match status" value="1"/>
</dbReference>
<dbReference type="InterPro" id="IPR009061">
    <property type="entry name" value="DNA-bd_dom_put_sf"/>
</dbReference>
<evidence type="ECO:0000313" key="2">
    <source>
        <dbReference type="EMBL" id="PHX57200.1"/>
    </source>
</evidence>
<reference evidence="2" key="1">
    <citation type="submission" date="2017-10" db="EMBL/GenBank/DDBJ databases">
        <title>Draft genome sequence of the planktic cyanobacteria Tychonema bourrellyi isolated from alpine lentic freshwater.</title>
        <authorList>
            <person name="Tett A."/>
            <person name="Armanini F."/>
            <person name="Asnicar F."/>
            <person name="Boscaini A."/>
            <person name="Pasolli E."/>
            <person name="Zolfo M."/>
            <person name="Donati C."/>
            <person name="Salmaso N."/>
            <person name="Segata N."/>
        </authorList>
    </citation>
    <scope>NUCLEOTIDE SEQUENCE</scope>
    <source>
        <strain evidence="2">FEM_GT703</strain>
    </source>
</reference>
<dbReference type="Proteomes" id="UP000226442">
    <property type="component" value="Unassembled WGS sequence"/>
</dbReference>
<organism evidence="2 3">
    <name type="scientific">Tychonema bourrellyi FEM_GT703</name>
    <dbReference type="NCBI Taxonomy" id="2040638"/>
    <lineage>
        <taxon>Bacteria</taxon>
        <taxon>Bacillati</taxon>
        <taxon>Cyanobacteriota</taxon>
        <taxon>Cyanophyceae</taxon>
        <taxon>Oscillatoriophycideae</taxon>
        <taxon>Oscillatoriales</taxon>
        <taxon>Microcoleaceae</taxon>
        <taxon>Tychonema</taxon>
    </lineage>
</organism>
<evidence type="ECO:0000313" key="3">
    <source>
        <dbReference type="Proteomes" id="UP000226442"/>
    </source>
</evidence>